<keyword evidence="4 8" id="KW-0028">Amino-acid biosynthesis</keyword>
<evidence type="ECO:0000256" key="4">
    <source>
        <dbReference type="ARBA" id="ARBA00022605"/>
    </source>
</evidence>
<feature type="binding site" evidence="8">
    <location>
        <position position="209"/>
    </location>
    <ligand>
        <name>substrate</name>
    </ligand>
</feature>
<feature type="site" description="Could be important to modulate the pK values of the two catalytic cysteine residues" evidence="8">
    <location>
        <position position="235"/>
    </location>
</feature>
<feature type="binding site" evidence="8">
    <location>
        <begin position="235"/>
        <end position="236"/>
    </location>
    <ligand>
        <name>substrate</name>
    </ligand>
</feature>
<comment type="caution">
    <text evidence="8">Lacks conserved residue(s) required for the propagation of feature annotation.</text>
</comment>
<feature type="binding site" evidence="8">
    <location>
        <position position="82"/>
    </location>
    <ligand>
        <name>substrate</name>
    </ligand>
</feature>
<keyword evidence="5 8" id="KW-0457">Lysine biosynthesis</keyword>
<dbReference type="HAMAP" id="MF_00197">
    <property type="entry name" value="DAP_epimerase"/>
    <property type="match status" value="1"/>
</dbReference>
<dbReference type="NCBIfam" id="TIGR00652">
    <property type="entry name" value="DapF"/>
    <property type="match status" value="1"/>
</dbReference>
<feature type="site" description="Could be important to modulate the pK values of the two catalytic cysteine residues" evidence="8">
    <location>
        <position position="178"/>
    </location>
</feature>
<protein>
    <recommendedName>
        <fullName evidence="3 8">Diaminopimelate epimerase</fullName>
        <shortName evidence="8">DAP epimerase</shortName>
        <ecNumber evidence="3 8">5.1.1.7</ecNumber>
    </recommendedName>
    <alternativeName>
        <fullName evidence="8">PLP-independent amino acid racemase</fullName>
    </alternativeName>
</protein>
<dbReference type="EC" id="5.1.1.7" evidence="3 8"/>
<dbReference type="Gene3D" id="3.10.310.10">
    <property type="entry name" value="Diaminopimelate Epimerase, Chain A, domain 1"/>
    <property type="match status" value="2"/>
</dbReference>
<dbReference type="PANTHER" id="PTHR31689:SF0">
    <property type="entry name" value="DIAMINOPIMELATE EPIMERASE"/>
    <property type="match status" value="1"/>
</dbReference>
<comment type="pathway">
    <text evidence="1 8">Amino-acid biosynthesis; L-lysine biosynthesis via DAP pathway; DL-2,6-diaminopimelate from LL-2,6-diaminopimelate: step 1/1.</text>
</comment>
<comment type="subunit">
    <text evidence="8">Homodimer.</text>
</comment>
<dbReference type="InterPro" id="IPR018510">
    <property type="entry name" value="DAP_epimerase_AS"/>
</dbReference>
<dbReference type="PROSITE" id="PS01326">
    <property type="entry name" value="DAP_EPIMERASE"/>
    <property type="match status" value="1"/>
</dbReference>
<dbReference type="PANTHER" id="PTHR31689">
    <property type="entry name" value="DIAMINOPIMELATE EPIMERASE, CHLOROPLASTIC"/>
    <property type="match status" value="1"/>
</dbReference>
<keyword evidence="6 8" id="KW-0413">Isomerase</keyword>
<dbReference type="RefSeq" id="WP_139948167.1">
    <property type="nucleotide sequence ID" value="NZ_CP040899.1"/>
</dbReference>
<dbReference type="Proteomes" id="UP000313948">
    <property type="component" value="Chromosome"/>
</dbReference>
<organism evidence="10 11">
    <name type="scientific">Georgenia wutianyii</name>
    <dbReference type="NCBI Taxonomy" id="2585135"/>
    <lineage>
        <taxon>Bacteria</taxon>
        <taxon>Bacillati</taxon>
        <taxon>Actinomycetota</taxon>
        <taxon>Actinomycetes</taxon>
        <taxon>Micrococcales</taxon>
        <taxon>Bogoriellaceae</taxon>
        <taxon>Georgenia</taxon>
    </lineage>
</organism>
<evidence type="ECO:0000256" key="6">
    <source>
        <dbReference type="ARBA" id="ARBA00023235"/>
    </source>
</evidence>
<sequence length="301" mass="31052">MPSLAALSGLSLTKGHATENDFLLLADPDGARELDAAAVAALCDRRAGIGADGVVRVVRSRAFAEAAEAAAHGAEWFMDYRNADGSPAEMCGNAARLVIAFLEDEGLLSLADGEPVLLGTRGGVRSVWRSGGLYTVDMGPWGLPGGAEAVRRGFDVAVQATGLEGTRAGLRVTMPNPHTVVALPDVAELDGADLGPLVAVDPLPPEGTNVELVVPLGETTLDGETAGTVRMRVQERGAGETRSCGTGACAVAVALHAWGGQEAPRLWRVQVPGGELLVRLTDDGRALLTGPATLVARLTLR</sequence>
<dbReference type="EMBL" id="CP040899">
    <property type="protein sequence ID" value="QDB78839.1"/>
    <property type="molecule type" value="Genomic_DNA"/>
</dbReference>
<dbReference type="Pfam" id="PF01678">
    <property type="entry name" value="DAP_epimerase"/>
    <property type="match status" value="2"/>
</dbReference>
<feature type="binding site" evidence="8">
    <location>
        <begin position="245"/>
        <end position="246"/>
    </location>
    <ligand>
        <name>substrate</name>
    </ligand>
</feature>
<dbReference type="SUPFAM" id="SSF54506">
    <property type="entry name" value="Diaminopimelate epimerase-like"/>
    <property type="match status" value="2"/>
</dbReference>
<feature type="binding site" evidence="8">
    <location>
        <begin position="92"/>
        <end position="93"/>
    </location>
    <ligand>
        <name>substrate</name>
    </ligand>
</feature>
<evidence type="ECO:0000256" key="2">
    <source>
        <dbReference type="ARBA" id="ARBA00010219"/>
    </source>
</evidence>
<feature type="binding site" evidence="8">
    <location>
        <position position="20"/>
    </location>
    <ligand>
        <name>substrate</name>
    </ligand>
</feature>
<feature type="active site" evidence="9">
    <location>
        <position position="91"/>
    </location>
</feature>
<evidence type="ECO:0000313" key="11">
    <source>
        <dbReference type="Proteomes" id="UP000313948"/>
    </source>
</evidence>
<dbReference type="InterPro" id="IPR001653">
    <property type="entry name" value="DAP_epimerase_DapF"/>
</dbReference>
<keyword evidence="11" id="KW-1185">Reference proteome</keyword>
<evidence type="ECO:0000313" key="10">
    <source>
        <dbReference type="EMBL" id="QDB78839.1"/>
    </source>
</evidence>
<evidence type="ECO:0000256" key="7">
    <source>
        <dbReference type="ARBA" id="ARBA00051712"/>
    </source>
</evidence>
<feature type="binding site" evidence="8">
    <location>
        <position position="176"/>
    </location>
    <ligand>
        <name>substrate</name>
    </ligand>
</feature>
<accession>A0ABX5VP76</accession>
<evidence type="ECO:0000256" key="8">
    <source>
        <dbReference type="HAMAP-Rule" id="MF_00197"/>
    </source>
</evidence>
<evidence type="ECO:0000256" key="3">
    <source>
        <dbReference type="ARBA" id="ARBA00013080"/>
    </source>
</evidence>
<feature type="active site" description="Proton acceptor" evidence="8">
    <location>
        <position position="244"/>
    </location>
</feature>
<reference evidence="10 11" key="1">
    <citation type="submission" date="2019-05" db="EMBL/GenBank/DDBJ databases">
        <title>Georgenia *** sp. nov., and Georgenia *** sp. nov., isolated from the intestinal contents of plateau pika (Ochotona curzoniae) in the Qinghai-Tibet plateau of China.</title>
        <authorList>
            <person name="Tian Z."/>
        </authorList>
    </citation>
    <scope>NUCLEOTIDE SEQUENCE [LARGE SCALE GENOMIC DNA]</scope>
    <source>
        <strain evidence="10 11">Z294</strain>
    </source>
</reference>
<keyword evidence="8" id="KW-0963">Cytoplasm</keyword>
<comment type="catalytic activity">
    <reaction evidence="7 8">
        <text>(2S,6S)-2,6-diaminopimelate = meso-2,6-diaminopimelate</text>
        <dbReference type="Rhea" id="RHEA:15393"/>
        <dbReference type="ChEBI" id="CHEBI:57609"/>
        <dbReference type="ChEBI" id="CHEBI:57791"/>
        <dbReference type="EC" id="5.1.1.7"/>
    </reaction>
</comment>
<feature type="active site" description="Proton donor" evidence="8">
    <location>
        <position position="91"/>
    </location>
</feature>
<comment type="function">
    <text evidence="8">Catalyzes the stereoinversion of LL-2,6-diaminopimelate (L,L-DAP) to meso-diaminopimelate (meso-DAP), a precursor of L-lysine and an essential component of the bacterial peptidoglycan.</text>
</comment>
<evidence type="ECO:0000256" key="5">
    <source>
        <dbReference type="ARBA" id="ARBA00023154"/>
    </source>
</evidence>
<name>A0ABX5VP76_9MICO</name>
<dbReference type="GO" id="GO:0008837">
    <property type="term" value="F:diaminopimelate epimerase activity"/>
    <property type="evidence" value="ECO:0007669"/>
    <property type="project" value="UniProtKB-EC"/>
</dbReference>
<evidence type="ECO:0000256" key="1">
    <source>
        <dbReference type="ARBA" id="ARBA00005196"/>
    </source>
</evidence>
<comment type="subcellular location">
    <subcellularLocation>
        <location evidence="8">Cytoplasm</location>
    </subcellularLocation>
</comment>
<proteinExistence type="inferred from homology"/>
<comment type="similarity">
    <text evidence="2 8">Belongs to the diaminopimelate epimerase family.</text>
</comment>
<evidence type="ECO:0000256" key="9">
    <source>
        <dbReference type="PROSITE-ProRule" id="PRU10125"/>
    </source>
</evidence>
<gene>
    <name evidence="8" type="primary">dapF</name>
    <name evidence="10" type="ORF">FE251_05205</name>
</gene>